<proteinExistence type="inferred from homology"/>
<comment type="cofactor">
    <cofactor evidence="1">
        <name>heme b</name>
        <dbReference type="ChEBI" id="CHEBI:60344"/>
    </cofactor>
</comment>
<dbReference type="GO" id="GO:0004601">
    <property type="term" value="F:peroxidase activity"/>
    <property type="evidence" value="ECO:0007669"/>
    <property type="project" value="UniProtKB-KW"/>
</dbReference>
<dbReference type="InterPro" id="IPR011008">
    <property type="entry name" value="Dimeric_a/b-barrel"/>
</dbReference>
<evidence type="ECO:0000256" key="1">
    <source>
        <dbReference type="ARBA" id="ARBA00001970"/>
    </source>
</evidence>
<feature type="domain" description="Dyp-type peroxidase N-terminal" evidence="11">
    <location>
        <begin position="69"/>
        <end position="210"/>
    </location>
</feature>
<keyword evidence="2 13" id="KW-0575">Peroxidase</keyword>
<keyword evidence="7" id="KW-0408">Iron</keyword>
<dbReference type="AlphaFoldDB" id="A0A9D2QBZ0"/>
<feature type="domain" description="Dyp-type peroxidase C-terminal" evidence="12">
    <location>
        <begin position="223"/>
        <end position="412"/>
    </location>
</feature>
<comment type="similarity">
    <text evidence="8">Belongs to the DyP-type peroxidase family.</text>
</comment>
<dbReference type="SUPFAM" id="SSF54909">
    <property type="entry name" value="Dimeric alpha+beta barrel"/>
    <property type="match status" value="1"/>
</dbReference>
<dbReference type="GO" id="GO:0005829">
    <property type="term" value="C:cytosol"/>
    <property type="evidence" value="ECO:0007669"/>
    <property type="project" value="TreeGrafter"/>
</dbReference>
<evidence type="ECO:0000256" key="3">
    <source>
        <dbReference type="ARBA" id="ARBA00022617"/>
    </source>
</evidence>
<keyword evidence="3" id="KW-0349">Heme</keyword>
<evidence type="ECO:0000256" key="9">
    <source>
        <dbReference type="SAM" id="MobiDB-lite"/>
    </source>
</evidence>
<evidence type="ECO:0000313" key="13">
    <source>
        <dbReference type="EMBL" id="HJC84393.1"/>
    </source>
</evidence>
<dbReference type="InterPro" id="IPR048327">
    <property type="entry name" value="Dyp_perox_N"/>
</dbReference>
<dbReference type="GO" id="GO:0020037">
    <property type="term" value="F:heme binding"/>
    <property type="evidence" value="ECO:0007669"/>
    <property type="project" value="InterPro"/>
</dbReference>
<dbReference type="InterPro" id="IPR006311">
    <property type="entry name" value="TAT_signal"/>
</dbReference>
<dbReference type="PANTHER" id="PTHR30521:SF4">
    <property type="entry name" value="DEFERROCHELATASE"/>
    <property type="match status" value="1"/>
</dbReference>
<organism evidence="13 14">
    <name type="scientific">Candidatus Corynebacterium faecigallinarum</name>
    <dbReference type="NCBI Taxonomy" id="2838528"/>
    <lineage>
        <taxon>Bacteria</taxon>
        <taxon>Bacillati</taxon>
        <taxon>Actinomycetota</taxon>
        <taxon>Actinomycetes</taxon>
        <taxon>Mycobacteriales</taxon>
        <taxon>Corynebacteriaceae</taxon>
        <taxon>Corynebacterium</taxon>
    </lineage>
</organism>
<gene>
    <name evidence="13" type="ORF">H9751_02385</name>
</gene>
<evidence type="ECO:0000256" key="10">
    <source>
        <dbReference type="SAM" id="SignalP"/>
    </source>
</evidence>
<dbReference type="NCBIfam" id="TIGR01413">
    <property type="entry name" value="Dyp_perox_fam"/>
    <property type="match status" value="1"/>
</dbReference>
<reference evidence="13" key="2">
    <citation type="submission" date="2021-04" db="EMBL/GenBank/DDBJ databases">
        <authorList>
            <person name="Gilroy R."/>
        </authorList>
    </citation>
    <scope>NUCLEOTIDE SEQUENCE</scope>
    <source>
        <strain evidence="13">ChiHjej13B12-4958</strain>
    </source>
</reference>
<evidence type="ECO:0000259" key="11">
    <source>
        <dbReference type="Pfam" id="PF04261"/>
    </source>
</evidence>
<keyword evidence="5 10" id="KW-0732">Signal</keyword>
<keyword evidence="6" id="KW-0560">Oxidoreductase</keyword>
<evidence type="ECO:0000256" key="8">
    <source>
        <dbReference type="ARBA" id="ARBA00025737"/>
    </source>
</evidence>
<dbReference type="PROSITE" id="PS51318">
    <property type="entry name" value="TAT"/>
    <property type="match status" value="1"/>
</dbReference>
<feature type="region of interest" description="Disordered" evidence="9">
    <location>
        <begin position="33"/>
        <end position="58"/>
    </location>
</feature>
<protein>
    <submittedName>
        <fullName evidence="13">Dyp-type peroxidase</fullName>
    </submittedName>
</protein>
<dbReference type="GO" id="GO:0046872">
    <property type="term" value="F:metal ion binding"/>
    <property type="evidence" value="ECO:0007669"/>
    <property type="project" value="UniProtKB-KW"/>
</dbReference>
<dbReference type="EMBL" id="DWVP01000004">
    <property type="protein sequence ID" value="HJC84393.1"/>
    <property type="molecule type" value="Genomic_DNA"/>
</dbReference>
<feature type="compositionally biased region" description="Gly residues" evidence="9">
    <location>
        <begin position="46"/>
        <end position="58"/>
    </location>
</feature>
<evidence type="ECO:0000256" key="5">
    <source>
        <dbReference type="ARBA" id="ARBA00022729"/>
    </source>
</evidence>
<evidence type="ECO:0000256" key="7">
    <source>
        <dbReference type="ARBA" id="ARBA00023004"/>
    </source>
</evidence>
<dbReference type="InterPro" id="IPR048328">
    <property type="entry name" value="Dyp_perox_C"/>
</dbReference>
<dbReference type="PROSITE" id="PS51257">
    <property type="entry name" value="PROKAR_LIPOPROTEIN"/>
    <property type="match status" value="1"/>
</dbReference>
<feature type="signal peptide" evidence="10">
    <location>
        <begin position="1"/>
        <end position="26"/>
    </location>
</feature>
<dbReference type="Pfam" id="PF20628">
    <property type="entry name" value="Dyp_perox_C"/>
    <property type="match status" value="1"/>
</dbReference>
<evidence type="ECO:0000313" key="14">
    <source>
        <dbReference type="Proteomes" id="UP000823858"/>
    </source>
</evidence>
<keyword evidence="4" id="KW-0479">Metal-binding</keyword>
<dbReference type="PANTHER" id="PTHR30521">
    <property type="entry name" value="DEFERROCHELATASE/PEROXIDASE"/>
    <property type="match status" value="1"/>
</dbReference>
<evidence type="ECO:0000256" key="4">
    <source>
        <dbReference type="ARBA" id="ARBA00022723"/>
    </source>
</evidence>
<evidence type="ECO:0000256" key="2">
    <source>
        <dbReference type="ARBA" id="ARBA00022559"/>
    </source>
</evidence>
<name>A0A9D2QBZ0_9CORY</name>
<dbReference type="Pfam" id="PF04261">
    <property type="entry name" value="Dyp_perox_N"/>
    <property type="match status" value="1"/>
</dbReference>
<dbReference type="Proteomes" id="UP000823858">
    <property type="component" value="Unassembled WGS sequence"/>
</dbReference>
<comment type="caution">
    <text evidence="13">The sequence shown here is derived from an EMBL/GenBank/DDBJ whole genome shotgun (WGS) entry which is preliminary data.</text>
</comment>
<accession>A0A9D2QBZ0</accession>
<feature type="chain" id="PRO_5039344517" evidence="10">
    <location>
        <begin position="27"/>
        <end position="424"/>
    </location>
</feature>
<reference evidence="13" key="1">
    <citation type="journal article" date="2021" name="PeerJ">
        <title>Extensive microbial diversity within the chicken gut microbiome revealed by metagenomics and culture.</title>
        <authorList>
            <person name="Gilroy R."/>
            <person name="Ravi A."/>
            <person name="Getino M."/>
            <person name="Pursley I."/>
            <person name="Horton D.L."/>
            <person name="Alikhan N.F."/>
            <person name="Baker D."/>
            <person name="Gharbi K."/>
            <person name="Hall N."/>
            <person name="Watson M."/>
            <person name="Adriaenssens E.M."/>
            <person name="Foster-Nyarko E."/>
            <person name="Jarju S."/>
            <person name="Secka A."/>
            <person name="Antonio M."/>
            <person name="Oren A."/>
            <person name="Chaudhuri R.R."/>
            <person name="La Ragione R."/>
            <person name="Hildebrand F."/>
            <person name="Pallen M.J."/>
        </authorList>
    </citation>
    <scope>NUCLEOTIDE SEQUENCE</scope>
    <source>
        <strain evidence="13">ChiHjej13B12-4958</strain>
    </source>
</reference>
<dbReference type="InterPro" id="IPR006314">
    <property type="entry name" value="Dyp_peroxidase"/>
</dbReference>
<evidence type="ECO:0000259" key="12">
    <source>
        <dbReference type="Pfam" id="PF20628"/>
    </source>
</evidence>
<dbReference type="PROSITE" id="PS51404">
    <property type="entry name" value="DYP_PEROXIDASE"/>
    <property type="match status" value="1"/>
</dbReference>
<sequence length="424" mass="45530">MSSRTTRRSFLTGVGVLSATAAVATAASCANGGGTDGDGTDNSGADGAGGTGTGGIGDTGTVTFDGPHQAGITTPLQSHNTTVAFTLRDGVDADGARRLLRLWTDDARRLCTGGTVLADLEPELSETTGNLTVTCGFGASFFNRTKIGNRPDWLEPLPKFTGDRLDNTWGERDIVLQICGDDRTTVSHAVRVLVRGGADYARPSWSQEGFLDIPFDTDGQQGTPRNLFGFKDGTVNPDTADEQDEHVWIGEGPLAGGTCMVIRRIAFDMPEWEAADRITREVSMGRTIVEGAPIGGEKEFDEPDFEAFGDDGLPVIDTNSHIALATATGHEDTDPLLRRAYNYDLPVTVSGADDLVDAPLMDLSDTGLIFTCFQRDPRRSFIPMQRRLAEGDRLNEWIVHVGSAVFYVPPGTDEDGFWGEELFD</sequence>
<evidence type="ECO:0000256" key="6">
    <source>
        <dbReference type="ARBA" id="ARBA00023002"/>
    </source>
</evidence>